<evidence type="ECO:0000313" key="2">
    <source>
        <dbReference type="Proteomes" id="UP000789845"/>
    </source>
</evidence>
<protein>
    <recommendedName>
        <fullName evidence="3">Sporulation histidine kinase inhibitor Sda</fullName>
    </recommendedName>
</protein>
<keyword evidence="2" id="KW-1185">Reference proteome</keyword>
<gene>
    <name evidence="1" type="ORF">NEOCIP111885_03944</name>
</gene>
<proteinExistence type="predicted"/>
<dbReference type="AlphaFoldDB" id="A0A9C7GDA2"/>
<dbReference type="Proteomes" id="UP000789845">
    <property type="component" value="Unassembled WGS sequence"/>
</dbReference>
<accession>A0A9C7GDA2</accession>
<evidence type="ECO:0008006" key="3">
    <source>
        <dbReference type="Google" id="ProtNLM"/>
    </source>
</evidence>
<comment type="caution">
    <text evidence="1">The sequence shown here is derived from an EMBL/GenBank/DDBJ whole genome shotgun (WGS) entry which is preliminary data.</text>
</comment>
<dbReference type="RefSeq" id="WP_230498436.1">
    <property type="nucleotide sequence ID" value="NZ_CAKJTG010000030.1"/>
</dbReference>
<dbReference type="EMBL" id="CAKJTG010000030">
    <property type="protein sequence ID" value="CAG9610198.1"/>
    <property type="molecule type" value="Genomic_DNA"/>
</dbReference>
<name>A0A9C7GDA2_9BACI</name>
<evidence type="ECO:0000313" key="1">
    <source>
        <dbReference type="EMBL" id="CAG9610198.1"/>
    </source>
</evidence>
<reference evidence="1" key="1">
    <citation type="submission" date="2021-10" db="EMBL/GenBank/DDBJ databases">
        <authorList>
            <person name="Criscuolo A."/>
        </authorList>
    </citation>
    <scope>NUCLEOTIDE SEQUENCE</scope>
    <source>
        <strain evidence="1">CIP111885</strain>
    </source>
</reference>
<sequence>MKILSNEQLVFSYRDALKSGKEQESVVRILKAEITKRGLKPFKKKK</sequence>
<organism evidence="1 2">
    <name type="scientific">Pseudoneobacillus rhizosphaerae</name>
    <dbReference type="NCBI Taxonomy" id="2880968"/>
    <lineage>
        <taxon>Bacteria</taxon>
        <taxon>Bacillati</taxon>
        <taxon>Bacillota</taxon>
        <taxon>Bacilli</taxon>
        <taxon>Bacillales</taxon>
        <taxon>Bacillaceae</taxon>
        <taxon>Pseudoneobacillus</taxon>
    </lineage>
</organism>